<evidence type="ECO:0000313" key="2">
    <source>
        <dbReference type="Proteomes" id="UP000028999"/>
    </source>
</evidence>
<sequence>MTPKSCVTAKSRREAAVGQVETVCVVDLCGGLCRFGVSDLLRLDPSWRFA</sequence>
<gene>
    <name evidence="1" type="primary">BnaC03g62170D</name>
    <name evidence="1" type="ORF">GSBRNA2T00073343001</name>
</gene>
<protein>
    <submittedName>
        <fullName evidence="1">BnaC03g62170D protein</fullName>
    </submittedName>
</protein>
<dbReference type="PaxDb" id="3708-A0A078HV05"/>
<reference evidence="1 2" key="1">
    <citation type="journal article" date="2014" name="Science">
        <title>Plant genetics. Early allopolyploid evolution in the post-Neolithic Brassica napus oilseed genome.</title>
        <authorList>
            <person name="Chalhoub B."/>
            <person name="Denoeud F."/>
            <person name="Liu S."/>
            <person name="Parkin I.A."/>
            <person name="Tang H."/>
            <person name="Wang X."/>
            <person name="Chiquet J."/>
            <person name="Belcram H."/>
            <person name="Tong C."/>
            <person name="Samans B."/>
            <person name="Correa M."/>
            <person name="Da Silva C."/>
            <person name="Just J."/>
            <person name="Falentin C."/>
            <person name="Koh C.S."/>
            <person name="Le Clainche I."/>
            <person name="Bernard M."/>
            <person name="Bento P."/>
            <person name="Noel B."/>
            <person name="Labadie K."/>
            <person name="Alberti A."/>
            <person name="Charles M."/>
            <person name="Arnaud D."/>
            <person name="Guo H."/>
            <person name="Daviaud C."/>
            <person name="Alamery S."/>
            <person name="Jabbari K."/>
            <person name="Zhao M."/>
            <person name="Edger P.P."/>
            <person name="Chelaifa H."/>
            <person name="Tack D."/>
            <person name="Lassalle G."/>
            <person name="Mestiri I."/>
            <person name="Schnel N."/>
            <person name="Le Paslier M.C."/>
            <person name="Fan G."/>
            <person name="Renault V."/>
            <person name="Bayer P.E."/>
            <person name="Golicz A.A."/>
            <person name="Manoli S."/>
            <person name="Lee T.H."/>
            <person name="Thi V.H."/>
            <person name="Chalabi S."/>
            <person name="Hu Q."/>
            <person name="Fan C."/>
            <person name="Tollenaere R."/>
            <person name="Lu Y."/>
            <person name="Battail C."/>
            <person name="Shen J."/>
            <person name="Sidebottom C.H."/>
            <person name="Wang X."/>
            <person name="Canaguier A."/>
            <person name="Chauveau A."/>
            <person name="Berard A."/>
            <person name="Deniot G."/>
            <person name="Guan M."/>
            <person name="Liu Z."/>
            <person name="Sun F."/>
            <person name="Lim Y.P."/>
            <person name="Lyons E."/>
            <person name="Town C.D."/>
            <person name="Bancroft I."/>
            <person name="Wang X."/>
            <person name="Meng J."/>
            <person name="Ma J."/>
            <person name="Pires J.C."/>
            <person name="King G.J."/>
            <person name="Brunel D."/>
            <person name="Delourme R."/>
            <person name="Renard M."/>
            <person name="Aury J.M."/>
            <person name="Adams K.L."/>
            <person name="Batley J."/>
            <person name="Snowdon R.J."/>
            <person name="Tost J."/>
            <person name="Edwards D."/>
            <person name="Zhou Y."/>
            <person name="Hua W."/>
            <person name="Sharpe A.G."/>
            <person name="Paterson A.H."/>
            <person name="Guan C."/>
            <person name="Wincker P."/>
        </authorList>
    </citation>
    <scope>NUCLEOTIDE SEQUENCE [LARGE SCALE GENOMIC DNA]</scope>
    <source>
        <strain evidence="2">cv. Darmor-bzh</strain>
    </source>
</reference>
<keyword evidence="2" id="KW-1185">Reference proteome</keyword>
<dbReference type="Proteomes" id="UP000028999">
    <property type="component" value="Unassembled WGS sequence"/>
</dbReference>
<proteinExistence type="predicted"/>
<evidence type="ECO:0000313" key="1">
    <source>
        <dbReference type="EMBL" id="CDY41667.1"/>
    </source>
</evidence>
<dbReference type="EMBL" id="LK032502">
    <property type="protein sequence ID" value="CDY41667.1"/>
    <property type="molecule type" value="Genomic_DNA"/>
</dbReference>
<organism evidence="1 2">
    <name type="scientific">Brassica napus</name>
    <name type="common">Rape</name>
    <dbReference type="NCBI Taxonomy" id="3708"/>
    <lineage>
        <taxon>Eukaryota</taxon>
        <taxon>Viridiplantae</taxon>
        <taxon>Streptophyta</taxon>
        <taxon>Embryophyta</taxon>
        <taxon>Tracheophyta</taxon>
        <taxon>Spermatophyta</taxon>
        <taxon>Magnoliopsida</taxon>
        <taxon>eudicotyledons</taxon>
        <taxon>Gunneridae</taxon>
        <taxon>Pentapetalae</taxon>
        <taxon>rosids</taxon>
        <taxon>malvids</taxon>
        <taxon>Brassicales</taxon>
        <taxon>Brassicaceae</taxon>
        <taxon>Brassiceae</taxon>
        <taxon>Brassica</taxon>
    </lineage>
</organism>
<dbReference type="Gramene" id="CDY41667">
    <property type="protein sequence ID" value="CDY41667"/>
    <property type="gene ID" value="GSBRNA2T00073343001"/>
</dbReference>
<dbReference type="AlphaFoldDB" id="A0A078HV05"/>
<name>A0A078HV05_BRANA</name>
<accession>A0A078HV05</accession>